<protein>
    <submittedName>
        <fullName evidence="2">Uncharacterized protein</fullName>
    </submittedName>
</protein>
<gene>
    <name evidence="2" type="ORF">ACB45063_01028</name>
</gene>
<organism evidence="2">
    <name type="scientific">Acinetobacter baumannii</name>
    <dbReference type="NCBI Taxonomy" id="470"/>
    <lineage>
        <taxon>Bacteria</taxon>
        <taxon>Pseudomonadati</taxon>
        <taxon>Pseudomonadota</taxon>
        <taxon>Gammaproteobacteria</taxon>
        <taxon>Moraxellales</taxon>
        <taxon>Moraxellaceae</taxon>
        <taxon>Acinetobacter</taxon>
        <taxon>Acinetobacter calcoaceticus/baumannii complex</taxon>
    </lineage>
</organism>
<accession>A0A5P1I6H1</accession>
<evidence type="ECO:0000256" key="1">
    <source>
        <dbReference type="SAM" id="Phobius"/>
    </source>
</evidence>
<keyword evidence="1" id="KW-0812">Transmembrane</keyword>
<keyword evidence="2" id="KW-0614">Plasmid</keyword>
<reference evidence="2" key="1">
    <citation type="submission" date="2018-12" db="EMBL/GenBank/DDBJ databases">
        <authorList>
            <person name="Matos A.P."/>
            <person name="Cayo R."/>
            <person name="Almeida L.G.P."/>
            <person name="Streling A.P."/>
            <person name="Nodari C.S."/>
            <person name="Martins W.M.B.S."/>
            <person name="Narciso A.C."/>
            <person name="Silva R.M."/>
            <person name="Vasconcelos A.T.R."/>
            <person name="Gales A.C."/>
        </authorList>
    </citation>
    <scope>NUCLEOTIDE SEQUENCE</scope>
    <source>
        <strain evidence="2">Acb-45063</strain>
        <plasmid evidence="2">pAb45063_b</plasmid>
    </source>
</reference>
<feature type="transmembrane region" description="Helical" evidence="1">
    <location>
        <begin position="29"/>
        <end position="50"/>
    </location>
</feature>
<evidence type="ECO:0000313" key="2">
    <source>
        <dbReference type="EMBL" id="QBK18040.1"/>
    </source>
</evidence>
<geneLocation type="plasmid" evidence="2">
    <name>pAb45063_b</name>
</geneLocation>
<sequence>MAFTVLLPTLNTYFEIPNVELYESMKARLLLAAIIIAVISGPLSFFYYLYGG</sequence>
<proteinExistence type="predicted"/>
<dbReference type="EMBL" id="MK323043">
    <property type="protein sequence ID" value="QBK18040.1"/>
    <property type="molecule type" value="Genomic_DNA"/>
</dbReference>
<keyword evidence="1" id="KW-0472">Membrane</keyword>
<name>A0A5P1I6H1_ACIBA</name>
<keyword evidence="1" id="KW-1133">Transmembrane helix</keyword>
<dbReference type="AlphaFoldDB" id="A0A5P1I6H1"/>